<evidence type="ECO:0000313" key="9">
    <source>
        <dbReference type="EMBL" id="AMM40439.1"/>
    </source>
</evidence>
<dbReference type="PROSITE" id="PS50109">
    <property type="entry name" value="HIS_KIN"/>
    <property type="match status" value="1"/>
</dbReference>
<dbReference type="EMBL" id="CP013015">
    <property type="protein sequence ID" value="AMM40439.1"/>
    <property type="molecule type" value="Genomic_DNA"/>
</dbReference>
<dbReference type="Proteomes" id="UP000070560">
    <property type="component" value="Chromosome"/>
</dbReference>
<dbReference type="EC" id="2.7.13.3" evidence="2"/>
<keyword evidence="4" id="KW-0547">Nucleotide-binding</keyword>
<evidence type="ECO:0000256" key="2">
    <source>
        <dbReference type="ARBA" id="ARBA00012438"/>
    </source>
</evidence>
<keyword evidence="3" id="KW-0808">Transferase</keyword>
<dbReference type="InterPro" id="IPR005467">
    <property type="entry name" value="His_kinase_dom"/>
</dbReference>
<dbReference type="GO" id="GO:0007234">
    <property type="term" value="P:osmosensory signaling via phosphorelay pathway"/>
    <property type="evidence" value="ECO:0007669"/>
    <property type="project" value="TreeGrafter"/>
</dbReference>
<gene>
    <name evidence="9" type="ORF">HS1_000633</name>
</gene>
<evidence type="ECO:0000256" key="5">
    <source>
        <dbReference type="ARBA" id="ARBA00022777"/>
    </source>
</evidence>
<dbReference type="SUPFAM" id="SSF55874">
    <property type="entry name" value="ATPase domain of HSP90 chaperone/DNA topoisomerase II/histidine kinase"/>
    <property type="match status" value="1"/>
</dbReference>
<dbReference type="OrthoDB" id="5428380at2"/>
<reference evidence="9 10" key="1">
    <citation type="submission" date="2015-10" db="EMBL/GenBank/DDBJ databases">
        <title>Candidatus Desulfofervidus auxilii, a hydrogenotrophic sulfate-reducing bacterium involved in the thermophilic anaerobic oxidation of methane.</title>
        <authorList>
            <person name="Krukenberg V."/>
            <person name="Richter M."/>
            <person name="Wegener G."/>
        </authorList>
    </citation>
    <scope>NUCLEOTIDE SEQUENCE [LARGE SCALE GENOMIC DNA]</scope>
    <source>
        <strain evidence="9 10">HS1</strain>
    </source>
</reference>
<dbReference type="KEGG" id="daw:HS1_000633"/>
<keyword evidence="7" id="KW-0902">Two-component regulatory system</keyword>
<dbReference type="CDD" id="cd00082">
    <property type="entry name" value="HisKA"/>
    <property type="match status" value="1"/>
</dbReference>
<protein>
    <recommendedName>
        <fullName evidence="2">histidine kinase</fullName>
        <ecNumber evidence="2">2.7.13.3</ecNumber>
    </recommendedName>
</protein>
<keyword evidence="10" id="KW-1185">Reference proteome</keyword>
<name>A0A7U4TGC3_DESA2</name>
<dbReference type="GO" id="GO:0000155">
    <property type="term" value="F:phosphorelay sensor kinase activity"/>
    <property type="evidence" value="ECO:0007669"/>
    <property type="project" value="InterPro"/>
</dbReference>
<proteinExistence type="predicted"/>
<organism evidence="9 10">
    <name type="scientific">Desulfofervidus auxilii</name>
    <dbReference type="NCBI Taxonomy" id="1621989"/>
    <lineage>
        <taxon>Bacteria</taxon>
        <taxon>Pseudomonadati</taxon>
        <taxon>Thermodesulfobacteriota</taxon>
        <taxon>Candidatus Desulfofervidia</taxon>
        <taxon>Candidatus Desulfofervidales</taxon>
        <taxon>Candidatus Desulfofervidaceae</taxon>
        <taxon>Candidatus Desulfofervidus</taxon>
    </lineage>
</organism>
<comment type="catalytic activity">
    <reaction evidence="1">
        <text>ATP + protein L-histidine = ADP + protein N-phospho-L-histidine.</text>
        <dbReference type="EC" id="2.7.13.3"/>
    </reaction>
</comment>
<keyword evidence="6" id="KW-0067">ATP-binding</keyword>
<dbReference type="RefSeq" id="WP_066060825.1">
    <property type="nucleotide sequence ID" value="NZ_CP013015.1"/>
</dbReference>
<evidence type="ECO:0000256" key="4">
    <source>
        <dbReference type="ARBA" id="ARBA00022741"/>
    </source>
</evidence>
<dbReference type="PANTHER" id="PTHR42878:SF7">
    <property type="entry name" value="SENSOR HISTIDINE KINASE GLRK"/>
    <property type="match status" value="1"/>
</dbReference>
<accession>A0A7U4TGC3</accession>
<keyword evidence="5 9" id="KW-0418">Kinase</keyword>
<evidence type="ECO:0000256" key="7">
    <source>
        <dbReference type="ARBA" id="ARBA00023012"/>
    </source>
</evidence>
<sequence>MVKKTTYKYCFTVLLIGNNQICWDFLKLFEDLTPDLRIKVAGVIIIQEKQGTGQKYPTIRDVPVYSFQNVPLDLEADLIIDMAGKKEIDGLIKKLKIPVINYEGACFFYEIINELRNKINFQRMLNYSQKLSLLAAIGHSLSDALRNPLMAIGGFTKSILEEGSLPAKTVEKAKVILGEISKMESVLKEVSVLGKPPVLKKEMAHIHQIIEQVSEEFSLECQKHNINIVKDLEPQDIEMWVDVELFKRALYCVFKVSINSMPDGGRLSIKTRLSWDSLFIYISDTGEGLEPWQVENIQRPFSFWEEDRETCLIMVRKIIEDHAGKFIIHSEPNKGIQLQIELPIVFPEVPPV</sequence>
<dbReference type="GO" id="GO:0000156">
    <property type="term" value="F:phosphorelay response regulator activity"/>
    <property type="evidence" value="ECO:0007669"/>
    <property type="project" value="TreeGrafter"/>
</dbReference>
<evidence type="ECO:0000313" key="10">
    <source>
        <dbReference type="Proteomes" id="UP000070560"/>
    </source>
</evidence>
<evidence type="ECO:0000256" key="6">
    <source>
        <dbReference type="ARBA" id="ARBA00022840"/>
    </source>
</evidence>
<dbReference type="InterPro" id="IPR003661">
    <property type="entry name" value="HisK_dim/P_dom"/>
</dbReference>
<dbReference type="Gene3D" id="3.30.565.10">
    <property type="entry name" value="Histidine kinase-like ATPase, C-terminal domain"/>
    <property type="match status" value="1"/>
</dbReference>
<dbReference type="GO" id="GO:0005524">
    <property type="term" value="F:ATP binding"/>
    <property type="evidence" value="ECO:0007669"/>
    <property type="project" value="UniProtKB-KW"/>
</dbReference>
<feature type="domain" description="Histidine kinase" evidence="8">
    <location>
        <begin position="140"/>
        <end position="346"/>
    </location>
</feature>
<dbReference type="GO" id="GO:0030295">
    <property type="term" value="F:protein kinase activator activity"/>
    <property type="evidence" value="ECO:0007669"/>
    <property type="project" value="TreeGrafter"/>
</dbReference>
<dbReference type="InterPro" id="IPR050351">
    <property type="entry name" value="BphY/WalK/GraS-like"/>
</dbReference>
<dbReference type="PANTHER" id="PTHR42878">
    <property type="entry name" value="TWO-COMPONENT HISTIDINE KINASE"/>
    <property type="match status" value="1"/>
</dbReference>
<dbReference type="AlphaFoldDB" id="A0A7U4TGC3"/>
<evidence type="ECO:0000256" key="1">
    <source>
        <dbReference type="ARBA" id="ARBA00000085"/>
    </source>
</evidence>
<evidence type="ECO:0000259" key="8">
    <source>
        <dbReference type="PROSITE" id="PS50109"/>
    </source>
</evidence>
<evidence type="ECO:0000256" key="3">
    <source>
        <dbReference type="ARBA" id="ARBA00022679"/>
    </source>
</evidence>
<dbReference type="InterPro" id="IPR036890">
    <property type="entry name" value="HATPase_C_sf"/>
</dbReference>